<dbReference type="Pfam" id="PF00498">
    <property type="entry name" value="FHA"/>
    <property type="match status" value="1"/>
</dbReference>
<gene>
    <name evidence="3" type="ordered locus">Cwoe_1797</name>
</gene>
<keyword evidence="4" id="KW-1185">Reference proteome</keyword>
<dbReference type="eggNOG" id="COG1716">
    <property type="taxonomic scope" value="Bacteria"/>
</dbReference>
<reference evidence="3 4" key="1">
    <citation type="journal article" date="2010" name="Stand. Genomic Sci.">
        <title>Complete genome sequence of Conexibacter woesei type strain (ID131577).</title>
        <authorList>
            <person name="Pukall R."/>
            <person name="Lapidus A."/>
            <person name="Glavina Del Rio T."/>
            <person name="Copeland A."/>
            <person name="Tice H."/>
            <person name="Cheng J.-F."/>
            <person name="Lucas S."/>
            <person name="Chen F."/>
            <person name="Nolan M."/>
            <person name="Bruce D."/>
            <person name="Goodwin L."/>
            <person name="Pitluck S."/>
            <person name="Mavromatis K."/>
            <person name="Ivanova N."/>
            <person name="Ovchinnikova G."/>
            <person name="Pati A."/>
            <person name="Chen A."/>
            <person name="Palaniappan K."/>
            <person name="Land M."/>
            <person name="Hauser L."/>
            <person name="Chang Y.-J."/>
            <person name="Jeffries C.D."/>
            <person name="Chain P."/>
            <person name="Meincke L."/>
            <person name="Sims D."/>
            <person name="Brettin T."/>
            <person name="Detter J.C."/>
            <person name="Rohde M."/>
            <person name="Goeker M."/>
            <person name="Bristow J."/>
            <person name="Eisen J.A."/>
            <person name="Markowitz V."/>
            <person name="Kyrpides N.C."/>
            <person name="Klenk H.-P."/>
            <person name="Hugenholtz P."/>
        </authorList>
    </citation>
    <scope>NUCLEOTIDE SEQUENCE [LARGE SCALE GENOMIC DNA]</scope>
    <source>
        <strain evidence="4">DSM 14684 / CIP 108061 / JCM 11494 / NBRC 100937 / ID131577</strain>
    </source>
</reference>
<proteinExistence type="predicted"/>
<evidence type="ECO:0000313" key="4">
    <source>
        <dbReference type="Proteomes" id="UP000008229"/>
    </source>
</evidence>
<dbReference type="SMART" id="SM00240">
    <property type="entry name" value="FHA"/>
    <property type="match status" value="1"/>
</dbReference>
<reference evidence="4" key="2">
    <citation type="submission" date="2010-01" db="EMBL/GenBank/DDBJ databases">
        <title>The complete genome of Conexibacter woesei DSM 14684.</title>
        <authorList>
            <consortium name="US DOE Joint Genome Institute (JGI-PGF)"/>
            <person name="Lucas S."/>
            <person name="Copeland A."/>
            <person name="Lapidus A."/>
            <person name="Glavina del Rio T."/>
            <person name="Dalin E."/>
            <person name="Tice H."/>
            <person name="Bruce D."/>
            <person name="Goodwin L."/>
            <person name="Pitluck S."/>
            <person name="Kyrpides N."/>
            <person name="Mavromatis K."/>
            <person name="Ivanova N."/>
            <person name="Mikhailova N."/>
            <person name="Chertkov O."/>
            <person name="Brettin T."/>
            <person name="Detter J.C."/>
            <person name="Han C."/>
            <person name="Larimer F."/>
            <person name="Land M."/>
            <person name="Hauser L."/>
            <person name="Markowitz V."/>
            <person name="Cheng J.-F."/>
            <person name="Hugenholtz P."/>
            <person name="Woyke T."/>
            <person name="Wu D."/>
            <person name="Pukall R."/>
            <person name="Steenblock K."/>
            <person name="Schneider S."/>
            <person name="Klenk H.-P."/>
            <person name="Eisen J.A."/>
        </authorList>
    </citation>
    <scope>NUCLEOTIDE SEQUENCE [LARGE SCALE GENOMIC DNA]</scope>
    <source>
        <strain evidence="4">DSM 14684 / CIP 108061 / JCM 11494 / NBRC 100937 / ID131577</strain>
    </source>
</reference>
<dbReference type="Gene3D" id="2.60.200.20">
    <property type="match status" value="1"/>
</dbReference>
<dbReference type="CDD" id="cd00060">
    <property type="entry name" value="FHA"/>
    <property type="match status" value="1"/>
</dbReference>
<evidence type="ECO:0000313" key="3">
    <source>
        <dbReference type="EMBL" id="ADB50223.1"/>
    </source>
</evidence>
<sequence length="195" mass="21403">MQSHTSGTLAGTGTFRCVECDYVVSLAAADALPPCPSCGRSEFVRASLFTDQHAAPDTLPDQMDRASEPWLAGVRDGLEEAGQYLVFEEDGEPVVHALSREWTRIGRSLAADIRFDDPTVSRRHALVVHQPDGVRVLDDRSLNGVFVNGERIEWRALRDGDELVVGRHHLHFVDVPAVTGTREFAITLMPEAVAT</sequence>
<dbReference type="SUPFAM" id="SSF49879">
    <property type="entry name" value="SMAD/FHA domain"/>
    <property type="match status" value="1"/>
</dbReference>
<dbReference type="EMBL" id="CP001854">
    <property type="protein sequence ID" value="ADB50223.1"/>
    <property type="molecule type" value="Genomic_DNA"/>
</dbReference>
<dbReference type="InterPro" id="IPR050923">
    <property type="entry name" value="Cell_Proc_Reg/RNA_Proc"/>
</dbReference>
<dbReference type="STRING" id="469383.Cwoe_1797"/>
<protein>
    <submittedName>
        <fullName evidence="3">FHA domain containing protein</fullName>
    </submittedName>
</protein>
<dbReference type="PANTHER" id="PTHR23308">
    <property type="entry name" value="NUCLEAR INHIBITOR OF PROTEIN PHOSPHATASE-1"/>
    <property type="match status" value="1"/>
</dbReference>
<dbReference type="PROSITE" id="PS50006">
    <property type="entry name" value="FHA_DOMAIN"/>
    <property type="match status" value="1"/>
</dbReference>
<dbReference type="KEGG" id="cwo:Cwoe_1797"/>
<evidence type="ECO:0000256" key="1">
    <source>
        <dbReference type="ARBA" id="ARBA00022553"/>
    </source>
</evidence>
<dbReference type="HOGENOM" id="CLU_1394251_0_0_11"/>
<name>D3F248_CONWI</name>
<dbReference type="AlphaFoldDB" id="D3F248"/>
<dbReference type="Pfam" id="PF07295">
    <property type="entry name" value="DUF1451"/>
    <property type="match status" value="1"/>
</dbReference>
<dbReference type="OrthoDB" id="9815925at2"/>
<dbReference type="InterPro" id="IPR008984">
    <property type="entry name" value="SMAD_FHA_dom_sf"/>
</dbReference>
<dbReference type="RefSeq" id="WP_012933274.1">
    <property type="nucleotide sequence ID" value="NC_013739.1"/>
</dbReference>
<accession>D3F248</accession>
<dbReference type="InterPro" id="IPR009912">
    <property type="entry name" value="DUF1451"/>
</dbReference>
<evidence type="ECO:0000259" key="2">
    <source>
        <dbReference type="PROSITE" id="PS50006"/>
    </source>
</evidence>
<feature type="domain" description="FHA" evidence="2">
    <location>
        <begin position="103"/>
        <end position="152"/>
    </location>
</feature>
<organism evidence="3 4">
    <name type="scientific">Conexibacter woesei (strain DSM 14684 / CCUG 47730 / CIP 108061 / JCM 11494 / NBRC 100937 / ID131577)</name>
    <dbReference type="NCBI Taxonomy" id="469383"/>
    <lineage>
        <taxon>Bacteria</taxon>
        <taxon>Bacillati</taxon>
        <taxon>Actinomycetota</taxon>
        <taxon>Thermoleophilia</taxon>
        <taxon>Solirubrobacterales</taxon>
        <taxon>Conexibacteraceae</taxon>
        <taxon>Conexibacter</taxon>
    </lineage>
</organism>
<dbReference type="Proteomes" id="UP000008229">
    <property type="component" value="Chromosome"/>
</dbReference>
<dbReference type="InterPro" id="IPR000253">
    <property type="entry name" value="FHA_dom"/>
</dbReference>
<keyword evidence="1" id="KW-0597">Phosphoprotein</keyword>